<name>A0A9X4EQG1_9FLAO</name>
<sequence length="560" mass="62308">LVYENPTDPLKALYNGNISQINWNTLSINNTSNPVSSQYEYTYDALNRILSATGTPNTNYNVSGIQYDLNGNIKNLTRNGWQNSTTFTDMDKLVYTYDNGNKLTKVLDNGNDNYGFKDGANLTTEYTYDANGNMIIDRNKGITNITYNHLNLPVSVTLAGGTINYTYDAAGNKLKKEIVNGTVTEYAGNYIYEKPASGIKTLQFFNHPEGYVKNDNGTFNYVYQYKDHLGNVRLSYTDNDNNGVITPSTEIIEESNYYPFGLKHKGYNNVTSSLGNSVAQKRGFQDQILDDDLGLNWSAFKWRNYDASLARFHNIDPLAEDYSYQSPYNFSENRVIDGIELEGLEHLSVHIYNVRKNARGNGYTKSFKRTHTSSNGNWKGTRHENQYNVYESGTNTVSNIYTGQSSYLEMTRDGIEITKINDRNTSFGDIVEGAMNNEEFQKAGNTLQNVVAVAGLIVAAPAMVAGEGTLLTYLGAAGDFDTILGGEKGAASDKIKNKNIQNFLQAYNLATTFLGKNIAIDDIVQNGAKVENIVDLTKSLNDMVNAAKALEQNNTKKNEK</sequence>
<accession>A0A9X4EQG1</accession>
<keyword evidence="1" id="KW-0175">Coiled coil</keyword>
<dbReference type="NCBIfam" id="TIGR01643">
    <property type="entry name" value="YD_repeat_2x"/>
    <property type="match status" value="1"/>
</dbReference>
<dbReference type="InterPro" id="IPR006530">
    <property type="entry name" value="YD"/>
</dbReference>
<reference evidence="2" key="1">
    <citation type="submission" date="2021-09" db="EMBL/GenBank/DDBJ databases">
        <authorList>
            <person name="Smyrli M."/>
        </authorList>
    </citation>
    <scope>NUCLEOTIDE SEQUENCE</scope>
    <source>
        <strain evidence="2">LAR25</strain>
    </source>
</reference>
<dbReference type="EMBL" id="JAIWJY010000014">
    <property type="protein sequence ID" value="MDE1208311.1"/>
    <property type="molecule type" value="Genomic_DNA"/>
</dbReference>
<dbReference type="Gene3D" id="2.180.10.10">
    <property type="entry name" value="RHS repeat-associated core"/>
    <property type="match status" value="1"/>
</dbReference>
<dbReference type="Proteomes" id="UP001149303">
    <property type="component" value="Unassembled WGS sequence"/>
</dbReference>
<evidence type="ECO:0008006" key="4">
    <source>
        <dbReference type="Google" id="ProtNLM"/>
    </source>
</evidence>
<gene>
    <name evidence="2" type="ORF">LCI24_16055</name>
</gene>
<comment type="caution">
    <text evidence="2">The sequence shown here is derived from an EMBL/GenBank/DDBJ whole genome shotgun (WGS) entry which is preliminary data.</text>
</comment>
<keyword evidence="3" id="KW-1185">Reference proteome</keyword>
<dbReference type="AlphaFoldDB" id="A0A9X4EQG1"/>
<dbReference type="RefSeq" id="WP_420802996.1">
    <property type="nucleotide sequence ID" value="NZ_JAIWJY010000014.1"/>
</dbReference>
<evidence type="ECO:0000256" key="1">
    <source>
        <dbReference type="SAM" id="Coils"/>
    </source>
</evidence>
<protein>
    <recommendedName>
        <fullName evidence="4">RHS repeat-associated core domain-containing protein</fullName>
    </recommendedName>
</protein>
<organism evidence="2 3">
    <name type="scientific">Tenacibaculum larymnensis</name>
    <dbReference type="NCBI Taxonomy" id="2878201"/>
    <lineage>
        <taxon>Bacteria</taxon>
        <taxon>Pseudomonadati</taxon>
        <taxon>Bacteroidota</taxon>
        <taxon>Flavobacteriia</taxon>
        <taxon>Flavobacteriales</taxon>
        <taxon>Flavobacteriaceae</taxon>
        <taxon>Tenacibaculum</taxon>
    </lineage>
</organism>
<feature type="non-terminal residue" evidence="2">
    <location>
        <position position="1"/>
    </location>
</feature>
<proteinExistence type="predicted"/>
<feature type="coiled-coil region" evidence="1">
    <location>
        <begin position="533"/>
        <end position="560"/>
    </location>
</feature>
<evidence type="ECO:0000313" key="2">
    <source>
        <dbReference type="EMBL" id="MDE1208311.1"/>
    </source>
</evidence>
<evidence type="ECO:0000313" key="3">
    <source>
        <dbReference type="Proteomes" id="UP001149303"/>
    </source>
</evidence>